<evidence type="ECO:0000313" key="2">
    <source>
        <dbReference type="Proteomes" id="UP001056120"/>
    </source>
</evidence>
<reference evidence="1 2" key="2">
    <citation type="journal article" date="2022" name="Mol. Ecol. Resour.">
        <title>The genomes of chicory, endive, great burdock and yacon provide insights into Asteraceae paleo-polyploidization history and plant inulin production.</title>
        <authorList>
            <person name="Fan W."/>
            <person name="Wang S."/>
            <person name="Wang H."/>
            <person name="Wang A."/>
            <person name="Jiang F."/>
            <person name="Liu H."/>
            <person name="Zhao H."/>
            <person name="Xu D."/>
            <person name="Zhang Y."/>
        </authorList>
    </citation>
    <scope>NUCLEOTIDE SEQUENCE [LARGE SCALE GENOMIC DNA]</scope>
    <source>
        <strain evidence="2">cv. Yunnan</strain>
        <tissue evidence="1">Leaves</tissue>
    </source>
</reference>
<gene>
    <name evidence="1" type="ORF">L1987_14930</name>
</gene>
<keyword evidence="2" id="KW-1185">Reference proteome</keyword>
<sequence>MIYDEVAAQEPPKVDHKRKPEEVVYKFKPGNNKFPRKGGFNPNPDRTNQEMKCQTCQKSIKIKKADETSLMIQGDSETSKIEIISIAKAKKQLINGDSIFLLHTLNTKPEGQIADIPVVCEHPDVFLKELPGLPHDRQIEIRIELIPGAKPIARSPYRLAPSELKELMKQIQELLDKGFIRPSTSPRGALVLFVTKKHGSMRMCIDYRELNKLTVKNRYPLHRIDDMFDQLQGSKYFSKINLRSGYHQLKVQEEDVPKTAFRTRYGHHEFLIEAVMKWEVPKTPTVIRSFLRLVGYYRRFIQDLSKIATPLTILTKKAAKFEWGTKQEEAFNILKDKLSHAPILALPEGNDDFIIYCDASRTGLGCVLMQ</sequence>
<reference evidence="2" key="1">
    <citation type="journal article" date="2022" name="Mol. Ecol. Resour.">
        <title>The genomes of chicory, endive, great burdock and yacon provide insights into Asteraceae palaeo-polyploidization history and plant inulin production.</title>
        <authorList>
            <person name="Fan W."/>
            <person name="Wang S."/>
            <person name="Wang H."/>
            <person name="Wang A."/>
            <person name="Jiang F."/>
            <person name="Liu H."/>
            <person name="Zhao H."/>
            <person name="Xu D."/>
            <person name="Zhang Y."/>
        </authorList>
    </citation>
    <scope>NUCLEOTIDE SEQUENCE [LARGE SCALE GENOMIC DNA]</scope>
    <source>
        <strain evidence="2">cv. Yunnan</strain>
    </source>
</reference>
<evidence type="ECO:0000313" key="1">
    <source>
        <dbReference type="EMBL" id="KAI3815268.1"/>
    </source>
</evidence>
<accession>A0ACB9J6G3</accession>
<dbReference type="EMBL" id="CM042022">
    <property type="protein sequence ID" value="KAI3815268.1"/>
    <property type="molecule type" value="Genomic_DNA"/>
</dbReference>
<dbReference type="Proteomes" id="UP001056120">
    <property type="component" value="Linkage Group LG05"/>
</dbReference>
<name>A0ACB9J6G3_9ASTR</name>
<comment type="caution">
    <text evidence="1">The sequence shown here is derived from an EMBL/GenBank/DDBJ whole genome shotgun (WGS) entry which is preliminary data.</text>
</comment>
<proteinExistence type="predicted"/>
<protein>
    <submittedName>
        <fullName evidence="1">Uncharacterized protein</fullName>
    </submittedName>
</protein>
<organism evidence="1 2">
    <name type="scientific">Smallanthus sonchifolius</name>
    <dbReference type="NCBI Taxonomy" id="185202"/>
    <lineage>
        <taxon>Eukaryota</taxon>
        <taxon>Viridiplantae</taxon>
        <taxon>Streptophyta</taxon>
        <taxon>Embryophyta</taxon>
        <taxon>Tracheophyta</taxon>
        <taxon>Spermatophyta</taxon>
        <taxon>Magnoliopsida</taxon>
        <taxon>eudicotyledons</taxon>
        <taxon>Gunneridae</taxon>
        <taxon>Pentapetalae</taxon>
        <taxon>asterids</taxon>
        <taxon>campanulids</taxon>
        <taxon>Asterales</taxon>
        <taxon>Asteraceae</taxon>
        <taxon>Asteroideae</taxon>
        <taxon>Heliantheae alliance</taxon>
        <taxon>Millerieae</taxon>
        <taxon>Smallanthus</taxon>
    </lineage>
</organism>